<dbReference type="EMBL" id="CAUJNA010003494">
    <property type="protein sequence ID" value="CAJ1403391.1"/>
    <property type="molecule type" value="Genomic_DNA"/>
</dbReference>
<evidence type="ECO:0000313" key="3">
    <source>
        <dbReference type="EMBL" id="CAJ1403391.1"/>
    </source>
</evidence>
<dbReference type="Pfam" id="PF01504">
    <property type="entry name" value="PIP5K"/>
    <property type="match status" value="1"/>
</dbReference>
<evidence type="ECO:0000256" key="1">
    <source>
        <dbReference type="SAM" id="SignalP"/>
    </source>
</evidence>
<dbReference type="SUPFAM" id="SSF56104">
    <property type="entry name" value="SAICAR synthase-like"/>
    <property type="match status" value="1"/>
</dbReference>
<dbReference type="GO" id="GO:0046854">
    <property type="term" value="P:phosphatidylinositol phosphate biosynthetic process"/>
    <property type="evidence" value="ECO:0007669"/>
    <property type="project" value="TreeGrafter"/>
</dbReference>
<dbReference type="Gene3D" id="3.30.810.10">
    <property type="entry name" value="2-Layer Sandwich"/>
    <property type="match status" value="1"/>
</dbReference>
<comment type="caution">
    <text evidence="3">The sequence shown here is derived from an EMBL/GenBank/DDBJ whole genome shotgun (WGS) entry which is preliminary data.</text>
</comment>
<organism evidence="3 4">
    <name type="scientific">Effrenium voratum</name>
    <dbReference type="NCBI Taxonomy" id="2562239"/>
    <lineage>
        <taxon>Eukaryota</taxon>
        <taxon>Sar</taxon>
        <taxon>Alveolata</taxon>
        <taxon>Dinophyceae</taxon>
        <taxon>Suessiales</taxon>
        <taxon>Symbiodiniaceae</taxon>
        <taxon>Effrenium</taxon>
    </lineage>
</organism>
<evidence type="ECO:0000313" key="4">
    <source>
        <dbReference type="Proteomes" id="UP001178507"/>
    </source>
</evidence>
<dbReference type="PANTHER" id="PTHR23086:SF8">
    <property type="entry name" value="PHOSPHATIDYLINOSITOL 5-PHOSPHATE 4-KINASE, ISOFORM A"/>
    <property type="match status" value="1"/>
</dbReference>
<feature type="signal peptide" evidence="1">
    <location>
        <begin position="1"/>
        <end position="16"/>
    </location>
</feature>
<proteinExistence type="predicted"/>
<keyword evidence="1" id="KW-0732">Signal</keyword>
<protein>
    <recommendedName>
        <fullName evidence="2">PIPK domain-containing protein</fullName>
    </recommendedName>
</protein>
<dbReference type="GO" id="GO:0016308">
    <property type="term" value="F:1-phosphatidylinositol-4-phosphate 5-kinase activity"/>
    <property type="evidence" value="ECO:0007669"/>
    <property type="project" value="TreeGrafter"/>
</dbReference>
<dbReference type="GO" id="GO:0005886">
    <property type="term" value="C:plasma membrane"/>
    <property type="evidence" value="ECO:0007669"/>
    <property type="project" value="TreeGrafter"/>
</dbReference>
<feature type="domain" description="PIPK" evidence="2">
    <location>
        <begin position="130"/>
        <end position="408"/>
    </location>
</feature>
<dbReference type="SMART" id="SM00330">
    <property type="entry name" value="PIPKc"/>
    <property type="match status" value="1"/>
</dbReference>
<dbReference type="InterPro" id="IPR027483">
    <property type="entry name" value="PInositol-4-P-4/5-kinase_C_sf"/>
</dbReference>
<sequence>MYYLYILSVLGLSATGLRLEAWQVASTNGENESSTLLTKPDEIAIPSQEEMDAILAEIFEEVESAEKADFEFAWEEAENSTTNHTVDGSEITPEMVDQILAEIDKDDDIGLEVDWDWEEDGEQNDTACTFSTVATSLPEWLADLRNFDHSSCKDFGPRFGAWGKSACGSLPSIISDVLAESKEASGGKSGTKPLVSSRYVVKLMDEIEHNMLNKLLRELRGSRRLTLLAPTCRSLAFQVGSTTHYVQIAANLAMRGAQEELYSRIFDLKGNHLWKYRKADSKNDFVMKDVDFKATFPKGINISQVMLPGKHLSQDSYVGEEAADFFARTLYTDGKLLARLGLMDYSLLVHVTSVTGRSGLTALNTDKPTAYAVIRTGGEDELFLLSFGIIDLLMHESENRGFMNKLAFTMTLSECRVTELDPIPAFPYWIRFCRMFGMRMAYSNSKGTCTSCLHERRSQSYTYFPSAWALKHAQEHHSCNASRGR</sequence>
<evidence type="ECO:0000259" key="2">
    <source>
        <dbReference type="SMART" id="SM00330"/>
    </source>
</evidence>
<gene>
    <name evidence="3" type="ORF">EVOR1521_LOCUS26069</name>
</gene>
<dbReference type="InterPro" id="IPR002498">
    <property type="entry name" value="PInositol-4-P-4/5-kinase_core"/>
</dbReference>
<dbReference type="AlphaFoldDB" id="A0AA36JCZ8"/>
<name>A0AA36JCZ8_9DINO</name>
<feature type="chain" id="PRO_5041356030" description="PIPK domain-containing protein" evidence="1">
    <location>
        <begin position="17"/>
        <end position="485"/>
    </location>
</feature>
<dbReference type="InterPro" id="IPR023610">
    <property type="entry name" value="PInositol-4/5-P-5/4-kinase"/>
</dbReference>
<dbReference type="PANTHER" id="PTHR23086">
    <property type="entry name" value="PHOSPHATIDYLINOSITOL-4-PHOSPHATE 5-KINASE"/>
    <property type="match status" value="1"/>
</dbReference>
<keyword evidence="4" id="KW-1185">Reference proteome</keyword>
<accession>A0AA36JCZ8</accession>
<dbReference type="Proteomes" id="UP001178507">
    <property type="component" value="Unassembled WGS sequence"/>
</dbReference>
<reference evidence="3" key="1">
    <citation type="submission" date="2023-08" db="EMBL/GenBank/DDBJ databases">
        <authorList>
            <person name="Chen Y."/>
            <person name="Shah S."/>
            <person name="Dougan E. K."/>
            <person name="Thang M."/>
            <person name="Chan C."/>
        </authorList>
    </citation>
    <scope>NUCLEOTIDE SEQUENCE</scope>
</reference>